<reference evidence="2" key="2">
    <citation type="journal article" date="2021" name="PeerJ">
        <title>Extensive microbial diversity within the chicken gut microbiome revealed by metagenomics and culture.</title>
        <authorList>
            <person name="Gilroy R."/>
            <person name="Ravi A."/>
            <person name="Getino M."/>
            <person name="Pursley I."/>
            <person name="Horton D.L."/>
            <person name="Alikhan N.F."/>
            <person name="Baker D."/>
            <person name="Gharbi K."/>
            <person name="Hall N."/>
            <person name="Watson M."/>
            <person name="Adriaenssens E.M."/>
            <person name="Foster-Nyarko E."/>
            <person name="Jarju S."/>
            <person name="Secka A."/>
            <person name="Antonio M."/>
            <person name="Oren A."/>
            <person name="Chaudhuri R.R."/>
            <person name="La Ragione R."/>
            <person name="Hildebrand F."/>
            <person name="Pallen M.J."/>
        </authorList>
    </citation>
    <scope>NUCLEOTIDE SEQUENCE</scope>
    <source>
        <strain evidence="2">CHK152-2871</strain>
    </source>
</reference>
<protein>
    <submittedName>
        <fullName evidence="2">Uncharacterized protein</fullName>
    </submittedName>
</protein>
<organism evidence="2 3">
    <name type="scientific">Candidatus Galligastranaerophilus intestinavium</name>
    <dbReference type="NCBI Taxonomy" id="2840836"/>
    <lineage>
        <taxon>Bacteria</taxon>
        <taxon>Candidatus Galligastranaerophilus</taxon>
    </lineage>
</organism>
<name>A0A9D1FJN6_9BACT</name>
<feature type="transmembrane region" description="Helical" evidence="1">
    <location>
        <begin position="201"/>
        <end position="218"/>
    </location>
</feature>
<proteinExistence type="predicted"/>
<dbReference type="Proteomes" id="UP000886865">
    <property type="component" value="Unassembled WGS sequence"/>
</dbReference>
<accession>A0A9D1FJN6</accession>
<dbReference type="EMBL" id="DVJQ01000075">
    <property type="protein sequence ID" value="HIS75106.1"/>
    <property type="molecule type" value="Genomic_DNA"/>
</dbReference>
<evidence type="ECO:0000313" key="2">
    <source>
        <dbReference type="EMBL" id="HIS75106.1"/>
    </source>
</evidence>
<keyword evidence="1" id="KW-0812">Transmembrane</keyword>
<reference evidence="2" key="1">
    <citation type="submission" date="2020-10" db="EMBL/GenBank/DDBJ databases">
        <authorList>
            <person name="Gilroy R."/>
        </authorList>
    </citation>
    <scope>NUCLEOTIDE SEQUENCE</scope>
    <source>
        <strain evidence="2">CHK152-2871</strain>
    </source>
</reference>
<gene>
    <name evidence="2" type="ORF">IAA86_08835</name>
</gene>
<evidence type="ECO:0000256" key="1">
    <source>
        <dbReference type="SAM" id="Phobius"/>
    </source>
</evidence>
<keyword evidence="1" id="KW-0472">Membrane</keyword>
<dbReference type="AlphaFoldDB" id="A0A9D1FJN6"/>
<evidence type="ECO:0000313" key="3">
    <source>
        <dbReference type="Proteomes" id="UP000886865"/>
    </source>
</evidence>
<sequence>MTGVNSPFIQFNTSYLPAYNRVNTSMQNNALLKEDVAQQPNKKQFTSKDLLIPVIATAAGSIGGFAVAQFNKHKKNNSVKIQIEEYKTTLLQEFNKNSDVNTINDNLQRVNAVLKTIKENGIDYIEKVLPNEKSPKRIASLKESLKKSKAAKEYQEAALKKLSMDLKTKFTDLVEKPLKEFTDNLVNKTAQHNKVFTKKTVIVSTLVGLTIGTIIFCIKNRQKEEKNESRNTIF</sequence>
<comment type="caution">
    <text evidence="2">The sequence shown here is derived from an EMBL/GenBank/DDBJ whole genome shotgun (WGS) entry which is preliminary data.</text>
</comment>
<keyword evidence="1" id="KW-1133">Transmembrane helix</keyword>